<evidence type="ECO:0000313" key="10">
    <source>
        <dbReference type="Proteomes" id="UP001431532"/>
    </source>
</evidence>
<dbReference type="RefSeq" id="WP_282840141.1">
    <property type="nucleotide sequence ID" value="NZ_JASCXW010000046.1"/>
</dbReference>
<comment type="catalytic activity">
    <reaction evidence="6">
        <text>L-threonyl-[protein] + ATP = 3-O-(5'-adenylyl)-L-threonyl-[protein] + diphosphate</text>
        <dbReference type="Rhea" id="RHEA:54292"/>
        <dbReference type="Rhea" id="RHEA-COMP:11060"/>
        <dbReference type="Rhea" id="RHEA-COMP:13847"/>
        <dbReference type="ChEBI" id="CHEBI:30013"/>
        <dbReference type="ChEBI" id="CHEBI:30616"/>
        <dbReference type="ChEBI" id="CHEBI:33019"/>
        <dbReference type="ChEBI" id="CHEBI:138113"/>
        <dbReference type="EC" id="2.7.7.108"/>
    </reaction>
</comment>
<evidence type="ECO:0000313" key="9">
    <source>
        <dbReference type="EMBL" id="MDI6453693.1"/>
    </source>
</evidence>
<dbReference type="EC" id="2.7.7.108" evidence="5"/>
<sequence length="236" mass="28363">MSDPYLYENSHVLRNILDIRNEENLEAYENTVVNLALLKMFKENYNVSHADAIFDIHKHIFSDVYDWAGKSRTINIEKSELILNGLSVKYEDKSKVMTAIHEIHLLYFDKPWKTMSKNSFIYEMTRYIASLWKIHPFREGNTRTLSTYLYFFLENHNYTLDEKLLNVHAAYIRNALVMASLDEYSEYQYLEDILSDAIIHKTNRRPAKNRTVHKYEKIKDIEMKNYKYNYHQHKKE</sequence>
<dbReference type="Gene3D" id="1.10.3290.10">
    <property type="entry name" value="Fido-like domain"/>
    <property type="match status" value="1"/>
</dbReference>
<keyword evidence="2" id="KW-0548">Nucleotidyltransferase</keyword>
<keyword evidence="4" id="KW-0067">ATP-binding</keyword>
<evidence type="ECO:0000256" key="5">
    <source>
        <dbReference type="ARBA" id="ARBA00034531"/>
    </source>
</evidence>
<dbReference type="PROSITE" id="PS51459">
    <property type="entry name" value="FIDO"/>
    <property type="match status" value="1"/>
</dbReference>
<dbReference type="SUPFAM" id="SSF140931">
    <property type="entry name" value="Fic-like"/>
    <property type="match status" value="1"/>
</dbReference>
<keyword evidence="1" id="KW-0808">Transferase</keyword>
<dbReference type="GO" id="GO:0005524">
    <property type="term" value="F:ATP binding"/>
    <property type="evidence" value="ECO:0007669"/>
    <property type="project" value="UniProtKB-KW"/>
</dbReference>
<evidence type="ECO:0000259" key="8">
    <source>
        <dbReference type="PROSITE" id="PS51459"/>
    </source>
</evidence>
<proteinExistence type="predicted"/>
<dbReference type="GO" id="GO:0051302">
    <property type="term" value="P:regulation of cell division"/>
    <property type="evidence" value="ECO:0007669"/>
    <property type="project" value="TreeGrafter"/>
</dbReference>
<accession>A0AAW6UC18</accession>
<evidence type="ECO:0000256" key="2">
    <source>
        <dbReference type="ARBA" id="ARBA00022695"/>
    </source>
</evidence>
<evidence type="ECO:0000256" key="1">
    <source>
        <dbReference type="ARBA" id="ARBA00022679"/>
    </source>
</evidence>
<reference evidence="9" key="1">
    <citation type="submission" date="2023-05" db="EMBL/GenBank/DDBJ databases">
        <title>Mariniplasma microaerophilum sp. nov., a novel anaerobic mollicute isolated from terrestrial mud volcano, Taman Peninsula, Russia.</title>
        <authorList>
            <person name="Khomyakova M.A."/>
            <person name="Merkel A.Y."/>
            <person name="Slobodkin A.I."/>
        </authorList>
    </citation>
    <scope>NUCLEOTIDE SEQUENCE</scope>
    <source>
        <strain evidence="9">M4Ah</strain>
    </source>
</reference>
<evidence type="ECO:0000256" key="3">
    <source>
        <dbReference type="ARBA" id="ARBA00022741"/>
    </source>
</evidence>
<keyword evidence="10" id="KW-1185">Reference proteome</keyword>
<protein>
    <recommendedName>
        <fullName evidence="5">protein adenylyltransferase</fullName>
        <ecNumber evidence="5">2.7.7.108</ecNumber>
    </recommendedName>
</protein>
<comment type="catalytic activity">
    <reaction evidence="7">
        <text>L-tyrosyl-[protein] + ATP = O-(5'-adenylyl)-L-tyrosyl-[protein] + diphosphate</text>
        <dbReference type="Rhea" id="RHEA:54288"/>
        <dbReference type="Rhea" id="RHEA-COMP:10136"/>
        <dbReference type="Rhea" id="RHEA-COMP:13846"/>
        <dbReference type="ChEBI" id="CHEBI:30616"/>
        <dbReference type="ChEBI" id="CHEBI:33019"/>
        <dbReference type="ChEBI" id="CHEBI:46858"/>
        <dbReference type="ChEBI" id="CHEBI:83624"/>
        <dbReference type="EC" id="2.7.7.108"/>
    </reaction>
</comment>
<dbReference type="GO" id="GO:0070733">
    <property type="term" value="F:AMPylase activity"/>
    <property type="evidence" value="ECO:0007669"/>
    <property type="project" value="UniProtKB-EC"/>
</dbReference>
<dbReference type="PANTHER" id="PTHR39560">
    <property type="entry name" value="PROTEIN ADENYLYLTRANSFERASE FIC-RELATED"/>
    <property type="match status" value="1"/>
</dbReference>
<dbReference type="Proteomes" id="UP001431532">
    <property type="component" value="Unassembled WGS sequence"/>
</dbReference>
<organism evidence="9 10">
    <name type="scientific">Peloplasma aerotolerans</name>
    <dbReference type="NCBI Taxonomy" id="3044389"/>
    <lineage>
        <taxon>Bacteria</taxon>
        <taxon>Bacillati</taxon>
        <taxon>Mycoplasmatota</taxon>
        <taxon>Mollicutes</taxon>
        <taxon>Acholeplasmatales</taxon>
        <taxon>Acholeplasmataceae</taxon>
        <taxon>Peloplasma</taxon>
    </lineage>
</organism>
<feature type="domain" description="Fido" evidence="8">
    <location>
        <begin position="48"/>
        <end position="196"/>
    </location>
</feature>
<gene>
    <name evidence="9" type="ORF">QJ521_08960</name>
</gene>
<dbReference type="Pfam" id="PF02661">
    <property type="entry name" value="Fic"/>
    <property type="match status" value="1"/>
</dbReference>
<evidence type="ECO:0000256" key="7">
    <source>
        <dbReference type="ARBA" id="ARBA00048696"/>
    </source>
</evidence>
<evidence type="ECO:0000256" key="4">
    <source>
        <dbReference type="ARBA" id="ARBA00022840"/>
    </source>
</evidence>
<comment type="caution">
    <text evidence="9">The sequence shown here is derived from an EMBL/GenBank/DDBJ whole genome shotgun (WGS) entry which is preliminary data.</text>
</comment>
<dbReference type="InterPro" id="IPR003812">
    <property type="entry name" value="Fido"/>
</dbReference>
<keyword evidence="3" id="KW-0547">Nucleotide-binding</keyword>
<evidence type="ECO:0000256" key="6">
    <source>
        <dbReference type="ARBA" id="ARBA00047939"/>
    </source>
</evidence>
<name>A0AAW6UC18_9MOLU</name>
<dbReference type="EMBL" id="JASCXW010000046">
    <property type="protein sequence ID" value="MDI6453693.1"/>
    <property type="molecule type" value="Genomic_DNA"/>
</dbReference>
<dbReference type="PANTHER" id="PTHR39560:SF1">
    <property type="entry name" value="PROTEIN ADENYLYLTRANSFERASE FIC-RELATED"/>
    <property type="match status" value="1"/>
</dbReference>
<dbReference type="AlphaFoldDB" id="A0AAW6UC18"/>
<dbReference type="InterPro" id="IPR036597">
    <property type="entry name" value="Fido-like_dom_sf"/>
</dbReference>